<sequence length="49" mass="6215">MEGLYIKMESDRHVLKRYKWVRPEFVRFIIKKAEHWRERKITLNKRLGE</sequence>
<dbReference type="EMBL" id="BSPD01000042">
    <property type="protein sequence ID" value="GLS26242.1"/>
    <property type="molecule type" value="Genomic_DNA"/>
</dbReference>
<dbReference type="Proteomes" id="UP001156870">
    <property type="component" value="Unassembled WGS sequence"/>
</dbReference>
<accession>A0AA37WPL5</accession>
<evidence type="ECO:0000313" key="1">
    <source>
        <dbReference type="EMBL" id="GLS26242.1"/>
    </source>
</evidence>
<keyword evidence="2" id="KW-1185">Reference proteome</keyword>
<name>A0AA37WPL5_9GAMM</name>
<protein>
    <submittedName>
        <fullName evidence="1">Uncharacterized protein</fullName>
    </submittedName>
</protein>
<comment type="caution">
    <text evidence="1">The sequence shown here is derived from an EMBL/GenBank/DDBJ whole genome shotgun (WGS) entry which is preliminary data.</text>
</comment>
<evidence type="ECO:0000313" key="2">
    <source>
        <dbReference type="Proteomes" id="UP001156870"/>
    </source>
</evidence>
<reference evidence="1 2" key="1">
    <citation type="journal article" date="2014" name="Int. J. Syst. Evol. Microbiol.">
        <title>Complete genome sequence of Corynebacterium casei LMG S-19264T (=DSM 44701T), isolated from a smear-ripened cheese.</title>
        <authorList>
            <consortium name="US DOE Joint Genome Institute (JGI-PGF)"/>
            <person name="Walter F."/>
            <person name="Albersmeier A."/>
            <person name="Kalinowski J."/>
            <person name="Ruckert C."/>
        </authorList>
    </citation>
    <scope>NUCLEOTIDE SEQUENCE [LARGE SCALE GENOMIC DNA]</scope>
    <source>
        <strain evidence="1 2">NBRC 110095</strain>
    </source>
</reference>
<dbReference type="AlphaFoldDB" id="A0AA37WPL5"/>
<proteinExistence type="predicted"/>
<gene>
    <name evidence="1" type="ORF">GCM10007877_19570</name>
</gene>
<organism evidence="1 2">
    <name type="scientific">Marinibactrum halimedae</name>
    <dbReference type="NCBI Taxonomy" id="1444977"/>
    <lineage>
        <taxon>Bacteria</taxon>
        <taxon>Pseudomonadati</taxon>
        <taxon>Pseudomonadota</taxon>
        <taxon>Gammaproteobacteria</taxon>
        <taxon>Cellvibrionales</taxon>
        <taxon>Cellvibrionaceae</taxon>
        <taxon>Marinibactrum</taxon>
    </lineage>
</organism>